<keyword evidence="4 5" id="KW-0472">Membrane</keyword>
<dbReference type="PANTHER" id="PTHR37422">
    <property type="entry name" value="TEICHURONIC ACID BIOSYNTHESIS PROTEIN TUAE"/>
    <property type="match status" value="1"/>
</dbReference>
<dbReference type="AlphaFoldDB" id="A0A3S4YNZ4"/>
<feature type="transmembrane region" description="Helical" evidence="5">
    <location>
        <begin position="205"/>
        <end position="220"/>
    </location>
</feature>
<evidence type="ECO:0000256" key="1">
    <source>
        <dbReference type="ARBA" id="ARBA00004141"/>
    </source>
</evidence>
<dbReference type="EMBL" id="LR134473">
    <property type="protein sequence ID" value="VEI03120.1"/>
    <property type="molecule type" value="Genomic_DNA"/>
</dbReference>
<feature type="transmembrane region" description="Helical" evidence="5">
    <location>
        <begin position="249"/>
        <end position="271"/>
    </location>
</feature>
<organism evidence="7 8">
    <name type="scientific">Acidipropionibacterium jensenii</name>
    <dbReference type="NCBI Taxonomy" id="1749"/>
    <lineage>
        <taxon>Bacteria</taxon>
        <taxon>Bacillati</taxon>
        <taxon>Actinomycetota</taxon>
        <taxon>Actinomycetes</taxon>
        <taxon>Propionibacteriales</taxon>
        <taxon>Propionibacteriaceae</taxon>
        <taxon>Acidipropionibacterium</taxon>
    </lineage>
</organism>
<gene>
    <name evidence="7" type="ORF">NCTC13652_01318</name>
</gene>
<dbReference type="OrthoDB" id="3712312at2"/>
<keyword evidence="8" id="KW-1185">Reference proteome</keyword>
<evidence type="ECO:0000256" key="4">
    <source>
        <dbReference type="ARBA" id="ARBA00023136"/>
    </source>
</evidence>
<feature type="transmembrane region" description="Helical" evidence="5">
    <location>
        <begin position="343"/>
        <end position="366"/>
    </location>
</feature>
<feature type="transmembrane region" description="Helical" evidence="5">
    <location>
        <begin position="226"/>
        <end position="242"/>
    </location>
</feature>
<feature type="transmembrane region" description="Helical" evidence="5">
    <location>
        <begin position="21"/>
        <end position="36"/>
    </location>
</feature>
<proteinExistence type="predicted"/>
<feature type="transmembrane region" description="Helical" evidence="5">
    <location>
        <begin position="48"/>
        <end position="68"/>
    </location>
</feature>
<evidence type="ECO:0000313" key="8">
    <source>
        <dbReference type="Proteomes" id="UP000277858"/>
    </source>
</evidence>
<keyword evidence="2 5" id="KW-0812">Transmembrane</keyword>
<evidence type="ECO:0000259" key="6">
    <source>
        <dbReference type="Pfam" id="PF04932"/>
    </source>
</evidence>
<dbReference type="PANTHER" id="PTHR37422:SF23">
    <property type="entry name" value="TEICHURONIC ACID BIOSYNTHESIS PROTEIN TUAE"/>
    <property type="match status" value="1"/>
</dbReference>
<sequence length="434" mass="46365">MRFRRARPGTVTDQATAWQRLLGAGVVLVILAMQFLDSRHGVTGGPWVVSAQLVLCALATVVAVPSAWRRRSEITPAVWWLVGAFTLIQAWSLVSALVSPASVIRQGTIPRVYQVMPVVTGWLTMTAAVTVLVAMGSAVRRWSLAWAGVALLVGTLLDWPVQAVIHRSPRVASGMGGSAVLHVALILSAAVLADRALGASGRSRYWWWTGAAVGLVLSLLTGSRGALIVAAVLVLMCLLTWGRRTARRVVLIVIIAAGAALAVAISVVHSLHRLATWRSPLRASTYQVAWQAVTESPGRLLLGVGSGSLFPWYAIEAKLYPAPGDRQVVTQYGRVLTSAHSSYVAVGSELGLVMLAVLVALVGMLWQRAVRTIREPGGTVAPVQTLALAAVTVAWLFDSYLVKNFSVSLWWWLVAVSTGLADADSRDRGEPARS</sequence>
<feature type="transmembrane region" description="Helical" evidence="5">
    <location>
        <begin position="118"/>
        <end position="137"/>
    </location>
</feature>
<accession>A0A3S4YNZ4</accession>
<reference evidence="7 8" key="1">
    <citation type="submission" date="2018-12" db="EMBL/GenBank/DDBJ databases">
        <authorList>
            <consortium name="Pathogen Informatics"/>
        </authorList>
    </citation>
    <scope>NUCLEOTIDE SEQUENCE [LARGE SCALE GENOMIC DNA]</scope>
    <source>
        <strain evidence="7 8">NCTC13652</strain>
    </source>
</reference>
<feature type="transmembrane region" description="Helical" evidence="5">
    <location>
        <begin position="144"/>
        <end position="165"/>
    </location>
</feature>
<dbReference type="RefSeq" id="WP_051238553.1">
    <property type="nucleotide sequence ID" value="NZ_LR134473.1"/>
</dbReference>
<dbReference type="InterPro" id="IPR007016">
    <property type="entry name" value="O-antigen_ligase-rel_domated"/>
</dbReference>
<evidence type="ECO:0000313" key="7">
    <source>
        <dbReference type="EMBL" id="VEI03120.1"/>
    </source>
</evidence>
<feature type="transmembrane region" description="Helical" evidence="5">
    <location>
        <begin position="77"/>
        <end position="98"/>
    </location>
</feature>
<dbReference type="GO" id="GO:0016020">
    <property type="term" value="C:membrane"/>
    <property type="evidence" value="ECO:0007669"/>
    <property type="project" value="UniProtKB-SubCell"/>
</dbReference>
<keyword evidence="3 5" id="KW-1133">Transmembrane helix</keyword>
<evidence type="ECO:0000256" key="5">
    <source>
        <dbReference type="SAM" id="Phobius"/>
    </source>
</evidence>
<name>A0A3S4YNZ4_9ACTN</name>
<feature type="transmembrane region" description="Helical" evidence="5">
    <location>
        <begin position="378"/>
        <end position="397"/>
    </location>
</feature>
<dbReference type="Pfam" id="PF04932">
    <property type="entry name" value="Wzy_C"/>
    <property type="match status" value="1"/>
</dbReference>
<feature type="domain" description="O-antigen ligase-related" evidence="6">
    <location>
        <begin position="212"/>
        <end position="358"/>
    </location>
</feature>
<keyword evidence="7" id="KW-0436">Ligase</keyword>
<protein>
    <submittedName>
        <fullName evidence="7">Lipid A core - O-antigen ligase and related enzymes</fullName>
    </submittedName>
</protein>
<evidence type="ECO:0000256" key="3">
    <source>
        <dbReference type="ARBA" id="ARBA00022989"/>
    </source>
</evidence>
<dbReference type="GO" id="GO:0016874">
    <property type="term" value="F:ligase activity"/>
    <property type="evidence" value="ECO:0007669"/>
    <property type="project" value="UniProtKB-KW"/>
</dbReference>
<dbReference type="Proteomes" id="UP000277858">
    <property type="component" value="Chromosome"/>
</dbReference>
<dbReference type="InterPro" id="IPR051533">
    <property type="entry name" value="WaaL-like"/>
</dbReference>
<evidence type="ECO:0000256" key="2">
    <source>
        <dbReference type="ARBA" id="ARBA00022692"/>
    </source>
</evidence>
<comment type="subcellular location">
    <subcellularLocation>
        <location evidence="1">Membrane</location>
        <topology evidence="1">Multi-pass membrane protein</topology>
    </subcellularLocation>
</comment>
<feature type="transmembrane region" description="Helical" evidence="5">
    <location>
        <begin position="171"/>
        <end position="193"/>
    </location>
</feature>